<feature type="region of interest" description="Disordered" evidence="1">
    <location>
        <begin position="1"/>
        <end position="20"/>
    </location>
</feature>
<organism evidence="2 3">
    <name type="scientific">Trametes coccinea (strain BRFM310)</name>
    <name type="common">Pycnoporus coccineus</name>
    <dbReference type="NCBI Taxonomy" id="1353009"/>
    <lineage>
        <taxon>Eukaryota</taxon>
        <taxon>Fungi</taxon>
        <taxon>Dikarya</taxon>
        <taxon>Basidiomycota</taxon>
        <taxon>Agaricomycotina</taxon>
        <taxon>Agaricomycetes</taxon>
        <taxon>Polyporales</taxon>
        <taxon>Polyporaceae</taxon>
        <taxon>Trametes</taxon>
    </lineage>
</organism>
<evidence type="ECO:0000313" key="3">
    <source>
        <dbReference type="Proteomes" id="UP000193067"/>
    </source>
</evidence>
<gene>
    <name evidence="2" type="ORF">PYCCODRAFT_497361</name>
</gene>
<protein>
    <submittedName>
        <fullName evidence="2">Uncharacterized protein</fullName>
    </submittedName>
</protein>
<feature type="compositionally biased region" description="Basic and acidic residues" evidence="1">
    <location>
        <begin position="11"/>
        <end position="20"/>
    </location>
</feature>
<feature type="region of interest" description="Disordered" evidence="1">
    <location>
        <begin position="225"/>
        <end position="307"/>
    </location>
</feature>
<evidence type="ECO:0000313" key="2">
    <source>
        <dbReference type="EMBL" id="OSD01639.1"/>
    </source>
</evidence>
<dbReference type="EMBL" id="KZ084110">
    <property type="protein sequence ID" value="OSD01639.1"/>
    <property type="molecule type" value="Genomic_DNA"/>
</dbReference>
<evidence type="ECO:0000256" key="1">
    <source>
        <dbReference type="SAM" id="MobiDB-lite"/>
    </source>
</evidence>
<keyword evidence="3" id="KW-1185">Reference proteome</keyword>
<proteinExistence type="predicted"/>
<name>A0A1Y2IKI3_TRAC3</name>
<dbReference type="Proteomes" id="UP000193067">
    <property type="component" value="Unassembled WGS sequence"/>
</dbReference>
<dbReference type="AlphaFoldDB" id="A0A1Y2IKI3"/>
<sequence>MTVPYLSGPRIGREARREAREHRRVSASMLCGGGQATWVPRAVYRTAMPCRSPRRIAQACGGVVAEGPSVPVRSEMGTGAVVQPQTRCSRSLFCGAASRARTDSHRTSCSLANPLRALRVPAYGRTARRHHCLSDTARRSADDLRPQRIFRLGSVCGQEEWTRRGGCIDTLPESGGLPGQLSPVGWAGGRSVVLSWPWICGPADVGWRMRPLGVGPRPVIRRFAGSTATRLRSRRRHTAANPSVGHHTAWRREDLRGAATHTAARRPRPPARRSSGGRRCPLATGHRASASYSTSDLPARRSKARPRTTINERRLGRPHAEALTFEPPACAIGRSVGRSVVWSCGTVSLAHHHISHHAPRLPSIQHSTRDATRRPDDTYRTYCTCMMYVCIRRISAPPMRFLMTPVGHRPVAACASSSSAC</sequence>
<reference evidence="2 3" key="1">
    <citation type="journal article" date="2015" name="Biotechnol. Biofuels">
        <title>Enhanced degradation of softwood versus hardwood by the white-rot fungus Pycnoporus coccineus.</title>
        <authorList>
            <person name="Couturier M."/>
            <person name="Navarro D."/>
            <person name="Chevret D."/>
            <person name="Henrissat B."/>
            <person name="Piumi F."/>
            <person name="Ruiz-Duenas F.J."/>
            <person name="Martinez A.T."/>
            <person name="Grigoriev I.V."/>
            <person name="Riley R."/>
            <person name="Lipzen A."/>
            <person name="Berrin J.G."/>
            <person name="Master E.R."/>
            <person name="Rosso M.N."/>
        </authorList>
    </citation>
    <scope>NUCLEOTIDE SEQUENCE [LARGE SCALE GENOMIC DNA]</scope>
    <source>
        <strain evidence="2 3">BRFM310</strain>
    </source>
</reference>
<accession>A0A1Y2IKI3</accession>